<dbReference type="FunFam" id="1.10.30.10:FF:000016">
    <property type="entry name" value="FACT complex subunit SSRP1"/>
    <property type="match status" value="1"/>
</dbReference>
<dbReference type="SUPFAM" id="SSF47095">
    <property type="entry name" value="HMG-box"/>
    <property type="match status" value="2"/>
</dbReference>
<dbReference type="GO" id="GO:0005634">
    <property type="term" value="C:nucleus"/>
    <property type="evidence" value="ECO:0007669"/>
    <property type="project" value="UniProtKB-SubCell"/>
</dbReference>
<evidence type="ECO:0000256" key="6">
    <source>
        <dbReference type="SAM" id="MobiDB-lite"/>
    </source>
</evidence>
<keyword evidence="3 5" id="KW-0238">DNA-binding</keyword>
<dbReference type="InterPro" id="IPR036910">
    <property type="entry name" value="HMG_box_dom_sf"/>
</dbReference>
<keyword evidence="9" id="KW-1185">Reference proteome</keyword>
<keyword evidence="4 5" id="KW-0539">Nucleus</keyword>
<evidence type="ECO:0000256" key="3">
    <source>
        <dbReference type="ARBA" id="ARBA00023125"/>
    </source>
</evidence>
<dbReference type="PROSITE" id="PS50118">
    <property type="entry name" value="HMG_BOX_2"/>
    <property type="match status" value="2"/>
</dbReference>
<dbReference type="SMART" id="SM00398">
    <property type="entry name" value="HMG"/>
    <property type="match status" value="2"/>
</dbReference>
<protein>
    <recommendedName>
        <fullName evidence="7">HMG box domain-containing protein</fullName>
    </recommendedName>
</protein>
<dbReference type="GO" id="GO:0003677">
    <property type="term" value="F:DNA binding"/>
    <property type="evidence" value="ECO:0007669"/>
    <property type="project" value="UniProtKB-UniRule"/>
</dbReference>
<dbReference type="AlphaFoldDB" id="A0AA36FYH5"/>
<evidence type="ECO:0000313" key="9">
    <source>
        <dbReference type="Proteomes" id="UP001177023"/>
    </source>
</evidence>
<feature type="DNA-binding region" description="HMG box" evidence="5">
    <location>
        <begin position="100"/>
        <end position="168"/>
    </location>
</feature>
<dbReference type="InterPro" id="IPR009071">
    <property type="entry name" value="HMG_box_dom"/>
</dbReference>
<feature type="region of interest" description="Disordered" evidence="6">
    <location>
        <begin position="77"/>
        <end position="105"/>
    </location>
</feature>
<organism evidence="8 9">
    <name type="scientific">Mesorhabditis spiculigera</name>
    <dbReference type="NCBI Taxonomy" id="96644"/>
    <lineage>
        <taxon>Eukaryota</taxon>
        <taxon>Metazoa</taxon>
        <taxon>Ecdysozoa</taxon>
        <taxon>Nematoda</taxon>
        <taxon>Chromadorea</taxon>
        <taxon>Rhabditida</taxon>
        <taxon>Rhabditina</taxon>
        <taxon>Rhabditomorpha</taxon>
        <taxon>Rhabditoidea</taxon>
        <taxon>Rhabditidae</taxon>
        <taxon>Mesorhabditinae</taxon>
        <taxon>Mesorhabditis</taxon>
    </lineage>
</organism>
<dbReference type="EMBL" id="CATQJA010002609">
    <property type="protein sequence ID" value="CAJ0572908.1"/>
    <property type="molecule type" value="Genomic_DNA"/>
</dbReference>
<evidence type="ECO:0000256" key="2">
    <source>
        <dbReference type="ARBA" id="ARBA00008774"/>
    </source>
</evidence>
<evidence type="ECO:0000256" key="4">
    <source>
        <dbReference type="ARBA" id="ARBA00023242"/>
    </source>
</evidence>
<dbReference type="Proteomes" id="UP001177023">
    <property type="component" value="Unassembled WGS sequence"/>
</dbReference>
<feature type="region of interest" description="Disordered" evidence="6">
    <location>
        <begin position="172"/>
        <end position="203"/>
    </location>
</feature>
<feature type="DNA-binding region" description="HMG box" evidence="5">
    <location>
        <begin position="14"/>
        <end position="82"/>
    </location>
</feature>
<feature type="domain" description="HMG box" evidence="7">
    <location>
        <begin position="100"/>
        <end position="168"/>
    </location>
</feature>
<comment type="subcellular location">
    <subcellularLocation>
        <location evidence="1">Nucleus</location>
    </subcellularLocation>
</comment>
<dbReference type="CDD" id="cd21978">
    <property type="entry name" value="HMG-box_HMGB_rpt1"/>
    <property type="match status" value="1"/>
</dbReference>
<dbReference type="PANTHER" id="PTHR48112">
    <property type="entry name" value="HIGH MOBILITY GROUP PROTEIN DSP1"/>
    <property type="match status" value="1"/>
</dbReference>
<dbReference type="Pfam" id="PF09011">
    <property type="entry name" value="HMG_box_2"/>
    <property type="match status" value="1"/>
</dbReference>
<evidence type="ECO:0000259" key="7">
    <source>
        <dbReference type="PROSITE" id="PS50118"/>
    </source>
</evidence>
<evidence type="ECO:0000313" key="8">
    <source>
        <dbReference type="EMBL" id="CAJ0572908.1"/>
    </source>
</evidence>
<comment type="caution">
    <text evidence="8">The sequence shown here is derived from an EMBL/GenBank/DDBJ whole genome shotgun (WGS) entry which is preliminary data.</text>
</comment>
<accession>A0AA36FYH5</accession>
<reference evidence="8" key="1">
    <citation type="submission" date="2023-06" db="EMBL/GenBank/DDBJ databases">
        <authorList>
            <person name="Delattre M."/>
        </authorList>
    </citation>
    <scope>NUCLEOTIDE SEQUENCE</scope>
    <source>
        <strain evidence="8">AF72</strain>
    </source>
</reference>
<feature type="domain" description="HMG box" evidence="7">
    <location>
        <begin position="14"/>
        <end position="82"/>
    </location>
</feature>
<proteinExistence type="inferred from homology"/>
<evidence type="ECO:0000256" key="5">
    <source>
        <dbReference type="PROSITE-ProRule" id="PRU00267"/>
    </source>
</evidence>
<dbReference type="FunFam" id="1.10.30.10:FF:000042">
    <property type="entry name" value="High mobility group protein 1.2"/>
    <property type="match status" value="1"/>
</dbReference>
<dbReference type="Pfam" id="PF00505">
    <property type="entry name" value="HMG_box"/>
    <property type="match status" value="1"/>
</dbReference>
<feature type="non-terminal residue" evidence="8">
    <location>
        <position position="203"/>
    </location>
</feature>
<dbReference type="PRINTS" id="PR00886">
    <property type="entry name" value="HIGHMOBLTY12"/>
</dbReference>
<dbReference type="PANTHER" id="PTHR48112:SF32">
    <property type="entry name" value="HIGH MOBILITY GROUP PROTEIN B3"/>
    <property type="match status" value="1"/>
</dbReference>
<evidence type="ECO:0000256" key="1">
    <source>
        <dbReference type="ARBA" id="ARBA00004123"/>
    </source>
</evidence>
<comment type="similarity">
    <text evidence="2">Belongs to the HMGB family.</text>
</comment>
<sequence length="203" mass="23833">MEADGPKSKPPVRGKTSPYGFFVKMCYEEHKKKYPNDKVEVTEIAKRCSEKWKTMSEEEKRRFYELAHKDSDRYHAEVAAYAEEDQSRKRKRAKRDPNAPKRPLSAFFLFSQERRPQVVAEHPEYSVMQVAKTLGGVWGTMGPEDREPYDQRAQNDKRRYELEMAEYNRTRAQSPNVDVVHNYRAGPPLKQQQNLHQILTPSL</sequence>
<feature type="compositionally biased region" description="Polar residues" evidence="6">
    <location>
        <begin position="190"/>
        <end position="203"/>
    </location>
</feature>
<dbReference type="InterPro" id="IPR050342">
    <property type="entry name" value="HMGB"/>
</dbReference>
<gene>
    <name evidence="8" type="ORF">MSPICULIGERA_LOCUS11282</name>
</gene>
<dbReference type="Gene3D" id="1.10.30.10">
    <property type="entry name" value="High mobility group box domain"/>
    <property type="match status" value="2"/>
</dbReference>
<name>A0AA36FYH5_9BILA</name>